<evidence type="ECO:0000256" key="2">
    <source>
        <dbReference type="SAM" id="Phobius"/>
    </source>
</evidence>
<feature type="region of interest" description="Disordered" evidence="1">
    <location>
        <begin position="435"/>
        <end position="517"/>
    </location>
</feature>
<keyword evidence="2" id="KW-1133">Transmembrane helix</keyword>
<dbReference type="AlphaFoldDB" id="A0A445HLT4"/>
<feature type="compositionally biased region" description="Polar residues" evidence="1">
    <location>
        <begin position="438"/>
        <end position="454"/>
    </location>
</feature>
<evidence type="ECO:0000313" key="3">
    <source>
        <dbReference type="EMBL" id="RZB74716.1"/>
    </source>
</evidence>
<evidence type="ECO:0000313" key="4">
    <source>
        <dbReference type="Proteomes" id="UP000289340"/>
    </source>
</evidence>
<evidence type="ECO:0000256" key="1">
    <source>
        <dbReference type="SAM" id="MobiDB-lite"/>
    </source>
</evidence>
<keyword evidence="2" id="KW-0472">Membrane</keyword>
<dbReference type="EMBL" id="QZWG01000012">
    <property type="protein sequence ID" value="RZB74716.1"/>
    <property type="molecule type" value="Genomic_DNA"/>
</dbReference>
<evidence type="ECO:0008006" key="5">
    <source>
        <dbReference type="Google" id="ProtNLM"/>
    </source>
</evidence>
<reference evidence="3 4" key="1">
    <citation type="submission" date="2018-09" db="EMBL/GenBank/DDBJ databases">
        <title>A high-quality reference genome of wild soybean provides a powerful tool to mine soybean genomes.</title>
        <authorList>
            <person name="Xie M."/>
            <person name="Chung C.Y.L."/>
            <person name="Li M.-W."/>
            <person name="Wong F.-L."/>
            <person name="Chan T.-F."/>
            <person name="Lam H.-M."/>
        </authorList>
    </citation>
    <scope>NUCLEOTIDE SEQUENCE [LARGE SCALE GENOMIC DNA]</scope>
    <source>
        <strain evidence="4">cv. W05</strain>
        <tissue evidence="3">Hypocotyl of etiolated seedlings</tissue>
    </source>
</reference>
<keyword evidence="2" id="KW-0812">Transmembrane</keyword>
<protein>
    <recommendedName>
        <fullName evidence="5">Retrovirus-related Pol polyprotein from transposon RE2</fullName>
    </recommendedName>
</protein>
<feature type="transmembrane region" description="Helical" evidence="2">
    <location>
        <begin position="241"/>
        <end position="263"/>
    </location>
</feature>
<keyword evidence="4" id="KW-1185">Reference proteome</keyword>
<dbReference type="PANTHER" id="PTHR11439:SF455">
    <property type="entry name" value="RLK (RECEPTOR-LIKE PROTEIN KINASE) 8, PUTATIVE-RELATED"/>
    <property type="match status" value="1"/>
</dbReference>
<feature type="compositionally biased region" description="Polar residues" evidence="1">
    <location>
        <begin position="489"/>
        <end position="517"/>
    </location>
</feature>
<organism evidence="3 4">
    <name type="scientific">Glycine soja</name>
    <name type="common">Wild soybean</name>
    <dbReference type="NCBI Taxonomy" id="3848"/>
    <lineage>
        <taxon>Eukaryota</taxon>
        <taxon>Viridiplantae</taxon>
        <taxon>Streptophyta</taxon>
        <taxon>Embryophyta</taxon>
        <taxon>Tracheophyta</taxon>
        <taxon>Spermatophyta</taxon>
        <taxon>Magnoliopsida</taxon>
        <taxon>eudicotyledons</taxon>
        <taxon>Gunneridae</taxon>
        <taxon>Pentapetalae</taxon>
        <taxon>rosids</taxon>
        <taxon>fabids</taxon>
        <taxon>Fabales</taxon>
        <taxon>Fabaceae</taxon>
        <taxon>Papilionoideae</taxon>
        <taxon>50 kb inversion clade</taxon>
        <taxon>NPAAA clade</taxon>
        <taxon>indigoferoid/millettioid clade</taxon>
        <taxon>Phaseoleae</taxon>
        <taxon>Glycine</taxon>
        <taxon>Glycine subgen. Soja</taxon>
    </lineage>
</organism>
<proteinExistence type="predicted"/>
<gene>
    <name evidence="3" type="ORF">D0Y65_033613</name>
</gene>
<dbReference type="Proteomes" id="UP000289340">
    <property type="component" value="Chromosome 12"/>
</dbReference>
<accession>A0A445HLT4</accession>
<feature type="transmembrane region" description="Helical" evidence="2">
    <location>
        <begin position="654"/>
        <end position="676"/>
    </location>
</feature>
<sequence length="689" mass="77064">MAFRGKEMMKKVLKTVGENGLSRREKESLERCLPRSKIVMNRAKRGLFAGKHIQFGNRVSEDGGNKFLGLNNIDFLNLNLNLLFSQLFWYSKLRSKPKLVFMASTSIPSLVSPPSSPLPQPTPSMSAMNASSKNFAHSISQKLNMKNYLLWILQVEPVICSHHLEGYIVSPKIPQKYASIEDRNADKVTSEYSVWYEQDQFLLAWLQSTISSDILLRYDLFTVDEVETLLLAREVRIGRSLVVVVGILAGTTVVVVVQAVVVIEPQQTNQQSSKQQSNPQIYLTSPSFAPTQTQTWYPDSGASHHDSKLVLLKGFVGSDGLYQFPQLLDSMPKCKLPSNVCNSVKASVQSPVVHLDVLKNKSDTLEIFKLFKTMVSNQFNMSIKAVQSDWGGEFRPFTKFLTEHGYKCLAADGRLYISKDVIFNENSFPYPTLFPEPSSITSEVPDTTSTLTVLPSSQPASSSSNKNNTLSSLPSSVSPDHSEQHASHSEQLPSTSHSQPLNVTNIDLPQDQNPILSQDQTNTTIPQDQTDLLIPILSVPVQTMQSEYDALIRNGTCTLVDLRPTRTAIGCKWMFTVKENPDGSVNKSIVGALQNATITRPEISFFVNRVCQFMSKPSEQHWLAVKKILRYLKDWASDPDDRRFGPVYSRSARLAQVSVFALSAFCSLSTVAYICYTEYGFQKFCLQYV</sequence>
<dbReference type="PANTHER" id="PTHR11439">
    <property type="entry name" value="GAG-POL-RELATED RETROTRANSPOSON"/>
    <property type="match status" value="1"/>
</dbReference>
<name>A0A445HLT4_GLYSO</name>
<feature type="compositionally biased region" description="Low complexity" evidence="1">
    <location>
        <begin position="455"/>
        <end position="479"/>
    </location>
</feature>
<comment type="caution">
    <text evidence="3">The sequence shown here is derived from an EMBL/GenBank/DDBJ whole genome shotgun (WGS) entry which is preliminary data.</text>
</comment>